<keyword evidence="3" id="KW-1185">Reference proteome</keyword>
<dbReference type="OrthoDB" id="5360255at2759"/>
<evidence type="ECO:0000313" key="2">
    <source>
        <dbReference type="EMBL" id="KKA25794.1"/>
    </source>
</evidence>
<feature type="compositionally biased region" description="Polar residues" evidence="1">
    <location>
        <begin position="420"/>
        <end position="440"/>
    </location>
</feature>
<gene>
    <name evidence="2" type="ORF">T310_0180</name>
</gene>
<protein>
    <submittedName>
        <fullName evidence="2">Uncharacterized protein</fullName>
    </submittedName>
</protein>
<feature type="region of interest" description="Disordered" evidence="1">
    <location>
        <begin position="383"/>
        <end position="440"/>
    </location>
</feature>
<feature type="compositionally biased region" description="Low complexity" evidence="1">
    <location>
        <begin position="390"/>
        <end position="401"/>
    </location>
</feature>
<sequence length="514" mass="55065">MSSFTRQLAQSVPVAHFALGKYSQAITSIDHNGPVNWNHLHGNGDLSVVFEKHSLSASATSSGHETLYLKVIHGQRNLEELDLNYLAREATQQALSRQARSVKPVVAVIVKLPCIAIRYPGRVGQLKFSSDRDYYTALAILSEINCPFTEPAASHTSRSTSLRPASSSSQMMMSVSSSFAPPEDWGYQSPAMSGLNPRGNGLSRSQSTVGSSSETRSSISASSTRSSLSSHTACHPNENMAPPMNNTAENGSRPVTQHLGSTRSEVGLRGHGTSQSNERPTTAPAFHDPQALNQALPPKRELPFSRPGNSYTSSKLSSTKPSSTNGTGSGLQADMLDGLSSTSGSLSRRSGHEKLIGQNDAAASSLGQPFTLKEAEKRWSVNQDQVLNQPSATSRSTSSPTGRLIRSATTASHQPGFHFQSPQAQTGASPISNVPSDLESRQQSTTVASNDTISIPLPSQAPINSADLSSYLEIPESERSALVDSWICEQLEDDGFVTLCQDVERVWRRIAFGS</sequence>
<feature type="compositionally biased region" description="Low complexity" evidence="1">
    <location>
        <begin position="156"/>
        <end position="178"/>
    </location>
</feature>
<evidence type="ECO:0000256" key="1">
    <source>
        <dbReference type="SAM" id="MobiDB-lite"/>
    </source>
</evidence>
<feature type="compositionally biased region" description="Low complexity" evidence="1">
    <location>
        <begin position="310"/>
        <end position="324"/>
    </location>
</feature>
<dbReference type="AlphaFoldDB" id="A0A0F4Z5I2"/>
<dbReference type="Pfam" id="PF03525">
    <property type="entry name" value="Meiotic_rec114"/>
    <property type="match status" value="1"/>
</dbReference>
<comment type="caution">
    <text evidence="2">The sequence shown here is derived from an EMBL/GenBank/DDBJ whole genome shotgun (WGS) entry which is preliminary data.</text>
</comment>
<accession>A0A0F4Z5I2</accession>
<feature type="region of interest" description="Disordered" evidence="1">
    <location>
        <begin position="151"/>
        <end position="353"/>
    </location>
</feature>
<proteinExistence type="predicted"/>
<feature type="compositionally biased region" description="Low complexity" evidence="1">
    <location>
        <begin position="338"/>
        <end position="348"/>
    </location>
</feature>
<feature type="compositionally biased region" description="Polar residues" evidence="1">
    <location>
        <begin position="244"/>
        <end position="264"/>
    </location>
</feature>
<feature type="compositionally biased region" description="Low complexity" evidence="1">
    <location>
        <begin position="203"/>
        <end position="230"/>
    </location>
</feature>
<dbReference type="InterPro" id="IPR004354">
    <property type="entry name" value="Meiotic_Rec114"/>
</dbReference>
<evidence type="ECO:0000313" key="3">
    <source>
        <dbReference type="Proteomes" id="UP000053958"/>
    </source>
</evidence>
<dbReference type="RefSeq" id="XP_013332406.1">
    <property type="nucleotide sequence ID" value="XM_013476952.1"/>
</dbReference>
<reference evidence="2 3" key="1">
    <citation type="submission" date="2015-04" db="EMBL/GenBank/DDBJ databases">
        <authorList>
            <person name="Heijne W.H."/>
            <person name="Fedorova N.D."/>
            <person name="Nierman W.C."/>
            <person name="Vollebregt A.W."/>
            <person name="Zhao Z."/>
            <person name="Wu L."/>
            <person name="Kumar M."/>
            <person name="Stam H."/>
            <person name="van den Berg M.A."/>
            <person name="Pel H.J."/>
        </authorList>
    </citation>
    <scope>NUCLEOTIDE SEQUENCE [LARGE SCALE GENOMIC DNA]</scope>
    <source>
        <strain evidence="2 3">CBS 393.64</strain>
    </source>
</reference>
<dbReference type="GO" id="GO:0007131">
    <property type="term" value="P:reciprocal meiotic recombination"/>
    <property type="evidence" value="ECO:0007669"/>
    <property type="project" value="InterPro"/>
</dbReference>
<organism evidence="2 3">
    <name type="scientific">Rasamsonia emersonii (strain ATCC 16479 / CBS 393.64 / IMI 116815)</name>
    <dbReference type="NCBI Taxonomy" id="1408163"/>
    <lineage>
        <taxon>Eukaryota</taxon>
        <taxon>Fungi</taxon>
        <taxon>Dikarya</taxon>
        <taxon>Ascomycota</taxon>
        <taxon>Pezizomycotina</taxon>
        <taxon>Eurotiomycetes</taxon>
        <taxon>Eurotiomycetidae</taxon>
        <taxon>Eurotiales</taxon>
        <taxon>Trichocomaceae</taxon>
        <taxon>Rasamsonia</taxon>
    </lineage>
</organism>
<dbReference type="Proteomes" id="UP000053958">
    <property type="component" value="Unassembled WGS sequence"/>
</dbReference>
<dbReference type="EMBL" id="LASV01000012">
    <property type="protein sequence ID" value="KKA25794.1"/>
    <property type="molecule type" value="Genomic_DNA"/>
</dbReference>
<name>A0A0F4Z5I2_RASE3</name>
<dbReference type="GeneID" id="25312235"/>